<comment type="caution">
    <text evidence="9">The sequence shown here is derived from an EMBL/GenBank/DDBJ whole genome shotgun (WGS) entry which is preliminary data.</text>
</comment>
<dbReference type="PANTHER" id="PTHR33508:SF1">
    <property type="entry name" value="UPF0056 MEMBRANE PROTEIN YHCE"/>
    <property type="match status" value="1"/>
</dbReference>
<dbReference type="Pfam" id="PF01914">
    <property type="entry name" value="MarC"/>
    <property type="match status" value="2"/>
</dbReference>
<dbReference type="PANTHER" id="PTHR33508">
    <property type="entry name" value="UPF0056 MEMBRANE PROTEIN YHCE"/>
    <property type="match status" value="1"/>
</dbReference>
<keyword evidence="4 7" id="KW-0812">Transmembrane</keyword>
<feature type="transmembrane region" description="Helical" evidence="7">
    <location>
        <begin position="205"/>
        <end position="225"/>
    </location>
</feature>
<feature type="region of interest" description="Disordered" evidence="8">
    <location>
        <begin position="95"/>
        <end position="122"/>
    </location>
</feature>
<evidence type="ECO:0000256" key="8">
    <source>
        <dbReference type="SAM" id="MobiDB-lite"/>
    </source>
</evidence>
<keyword evidence="5 7" id="KW-1133">Transmembrane helix</keyword>
<evidence type="ECO:0000256" key="3">
    <source>
        <dbReference type="ARBA" id="ARBA00022475"/>
    </source>
</evidence>
<dbReference type="RefSeq" id="WP_203813672.1">
    <property type="nucleotide sequence ID" value="NZ_BOMY01000054.1"/>
</dbReference>
<dbReference type="InterPro" id="IPR002771">
    <property type="entry name" value="Multi_antbiot-R_MarC"/>
</dbReference>
<evidence type="ECO:0000256" key="5">
    <source>
        <dbReference type="ARBA" id="ARBA00022989"/>
    </source>
</evidence>
<accession>A0A919NV69</accession>
<feature type="transmembrane region" description="Helical" evidence="7">
    <location>
        <begin position="165"/>
        <end position="185"/>
    </location>
</feature>
<organism evidence="9 10">
    <name type="scientific">Paractinoplanes tereljensis</name>
    <dbReference type="NCBI Taxonomy" id="571912"/>
    <lineage>
        <taxon>Bacteria</taxon>
        <taxon>Bacillati</taxon>
        <taxon>Actinomycetota</taxon>
        <taxon>Actinomycetes</taxon>
        <taxon>Micromonosporales</taxon>
        <taxon>Micromonosporaceae</taxon>
        <taxon>Paractinoplanes</taxon>
    </lineage>
</organism>
<evidence type="ECO:0000256" key="7">
    <source>
        <dbReference type="RuleBase" id="RU362048"/>
    </source>
</evidence>
<sequence length="231" mass="23316">MSITYEALALFLALVGLYSPVAALSSYLPVVRPFGHAEQVRLAAGLTLNVAIFVLAAIWVGDPLLELLGISPAALTATGGIALILAAVPMMRGSQPEPSPAVEPPPTAGPPPASGREPPASVAVTAPPARKVLFTPLTFPLTVGGATFAIGAATSADVGDNSGRLLLSIAAVAYGVVTGLTVYAAGHVERRISPAASQFLDRLAGILLTCIAVILLANGFTDLVLARAGHG</sequence>
<comment type="subcellular location">
    <subcellularLocation>
        <location evidence="1 7">Cell membrane</location>
        <topology evidence="1 7">Multi-pass membrane protein</topology>
    </subcellularLocation>
</comment>
<dbReference type="GO" id="GO:0005886">
    <property type="term" value="C:plasma membrane"/>
    <property type="evidence" value="ECO:0007669"/>
    <property type="project" value="UniProtKB-SubCell"/>
</dbReference>
<feature type="transmembrane region" description="Helical" evidence="7">
    <location>
        <begin position="67"/>
        <end position="88"/>
    </location>
</feature>
<evidence type="ECO:0000256" key="1">
    <source>
        <dbReference type="ARBA" id="ARBA00004651"/>
    </source>
</evidence>
<reference evidence="9" key="1">
    <citation type="submission" date="2021-01" db="EMBL/GenBank/DDBJ databases">
        <title>Whole genome shotgun sequence of Actinoplanes tereljensis NBRC 105297.</title>
        <authorList>
            <person name="Komaki H."/>
            <person name="Tamura T."/>
        </authorList>
    </citation>
    <scope>NUCLEOTIDE SEQUENCE</scope>
    <source>
        <strain evidence="9">NBRC 105297</strain>
    </source>
</reference>
<evidence type="ECO:0000313" key="9">
    <source>
        <dbReference type="EMBL" id="GIF25861.1"/>
    </source>
</evidence>
<feature type="compositionally biased region" description="Pro residues" evidence="8">
    <location>
        <begin position="97"/>
        <end position="113"/>
    </location>
</feature>
<protein>
    <recommendedName>
        <fullName evidence="7">UPF0056 membrane protein</fullName>
    </recommendedName>
</protein>
<comment type="similarity">
    <text evidence="2 7">Belongs to the UPF0056 (MarC) family.</text>
</comment>
<dbReference type="AlphaFoldDB" id="A0A919NV69"/>
<gene>
    <name evidence="9" type="primary">marC_2</name>
    <name evidence="9" type="ORF">Ate02nite_85910</name>
</gene>
<comment type="caution">
    <text evidence="7">Lacks conserved residue(s) required for the propagation of feature annotation.</text>
</comment>
<dbReference type="EMBL" id="BOMY01000054">
    <property type="protein sequence ID" value="GIF25861.1"/>
    <property type="molecule type" value="Genomic_DNA"/>
</dbReference>
<keyword evidence="6 7" id="KW-0472">Membrane</keyword>
<evidence type="ECO:0000313" key="10">
    <source>
        <dbReference type="Proteomes" id="UP000623608"/>
    </source>
</evidence>
<feature type="transmembrane region" description="Helical" evidence="7">
    <location>
        <begin position="133"/>
        <end position="153"/>
    </location>
</feature>
<keyword evidence="3" id="KW-1003">Cell membrane</keyword>
<proteinExistence type="inferred from homology"/>
<dbReference type="Proteomes" id="UP000623608">
    <property type="component" value="Unassembled WGS sequence"/>
</dbReference>
<keyword evidence="10" id="KW-1185">Reference proteome</keyword>
<evidence type="ECO:0000256" key="6">
    <source>
        <dbReference type="ARBA" id="ARBA00023136"/>
    </source>
</evidence>
<evidence type="ECO:0000256" key="4">
    <source>
        <dbReference type="ARBA" id="ARBA00022692"/>
    </source>
</evidence>
<name>A0A919NV69_9ACTN</name>
<feature type="transmembrane region" description="Helical" evidence="7">
    <location>
        <begin position="39"/>
        <end position="60"/>
    </location>
</feature>
<evidence type="ECO:0000256" key="2">
    <source>
        <dbReference type="ARBA" id="ARBA00009784"/>
    </source>
</evidence>